<feature type="domain" description="Carboxymuconolactone decarboxylase-like" evidence="1">
    <location>
        <begin position="12"/>
        <end position="93"/>
    </location>
</feature>
<dbReference type="InterPro" id="IPR029032">
    <property type="entry name" value="AhpD-like"/>
</dbReference>
<proteinExistence type="predicted"/>
<gene>
    <name evidence="2" type="ORF">ACFQ2Z_06815</name>
</gene>
<dbReference type="Gene3D" id="1.20.1290.10">
    <property type="entry name" value="AhpD-like"/>
    <property type="match status" value="1"/>
</dbReference>
<evidence type="ECO:0000313" key="2">
    <source>
        <dbReference type="EMBL" id="MFD1181063.1"/>
    </source>
</evidence>
<organism evidence="2 3">
    <name type="scientific">Paenibacillus timonensis</name>
    <dbReference type="NCBI Taxonomy" id="225915"/>
    <lineage>
        <taxon>Bacteria</taxon>
        <taxon>Bacillati</taxon>
        <taxon>Bacillota</taxon>
        <taxon>Bacilli</taxon>
        <taxon>Bacillales</taxon>
        <taxon>Paenibacillaceae</taxon>
        <taxon>Paenibacillus</taxon>
    </lineage>
</organism>
<keyword evidence="3" id="KW-1185">Reference proteome</keyword>
<dbReference type="Pfam" id="PF02627">
    <property type="entry name" value="CMD"/>
    <property type="match status" value="1"/>
</dbReference>
<name>A0ABW3S8D8_9BACL</name>
<evidence type="ECO:0000313" key="3">
    <source>
        <dbReference type="Proteomes" id="UP001597211"/>
    </source>
</evidence>
<dbReference type="NCBIfam" id="TIGR00778">
    <property type="entry name" value="ahpD_dom"/>
    <property type="match status" value="1"/>
</dbReference>
<dbReference type="InterPro" id="IPR004675">
    <property type="entry name" value="AhpD_core"/>
</dbReference>
<accession>A0ABW3S8D8</accession>
<dbReference type="PANTHER" id="PTHR34846:SF10">
    <property type="entry name" value="CYTOPLASMIC PROTEIN"/>
    <property type="match status" value="1"/>
</dbReference>
<dbReference type="EMBL" id="JBHTKZ010000008">
    <property type="protein sequence ID" value="MFD1181063.1"/>
    <property type="molecule type" value="Genomic_DNA"/>
</dbReference>
<dbReference type="SUPFAM" id="SSF69118">
    <property type="entry name" value="AhpD-like"/>
    <property type="match status" value="1"/>
</dbReference>
<comment type="caution">
    <text evidence="2">The sequence shown here is derived from an EMBL/GenBank/DDBJ whole genome shotgun (WGS) entry which is preliminary data.</text>
</comment>
<reference evidence="3" key="1">
    <citation type="journal article" date="2019" name="Int. J. Syst. Evol. Microbiol.">
        <title>The Global Catalogue of Microorganisms (GCM) 10K type strain sequencing project: providing services to taxonomists for standard genome sequencing and annotation.</title>
        <authorList>
            <consortium name="The Broad Institute Genomics Platform"/>
            <consortium name="The Broad Institute Genome Sequencing Center for Infectious Disease"/>
            <person name="Wu L."/>
            <person name="Ma J."/>
        </authorList>
    </citation>
    <scope>NUCLEOTIDE SEQUENCE [LARGE SCALE GENOMIC DNA]</scope>
    <source>
        <strain evidence="3">CCUG 48216</strain>
    </source>
</reference>
<dbReference type="Proteomes" id="UP001597211">
    <property type="component" value="Unassembled WGS sequence"/>
</dbReference>
<evidence type="ECO:0000259" key="1">
    <source>
        <dbReference type="Pfam" id="PF02627"/>
    </source>
</evidence>
<dbReference type="PANTHER" id="PTHR34846">
    <property type="entry name" value="4-CARBOXYMUCONOLACTONE DECARBOXYLASE FAMILY PROTEIN (AFU_ORTHOLOGUE AFUA_6G11590)"/>
    <property type="match status" value="1"/>
</dbReference>
<protein>
    <submittedName>
        <fullName evidence="2">Carboxymuconolactone decarboxylase family protein</fullName>
    </submittedName>
</protein>
<dbReference type="RefSeq" id="WP_240268056.1">
    <property type="nucleotide sequence ID" value="NZ_JAKSXN010000007.1"/>
</dbReference>
<dbReference type="InterPro" id="IPR003779">
    <property type="entry name" value="CMD-like"/>
</dbReference>
<sequence length="153" mass="17587">MKVRMDHYQANPNVYQAMSRLERQVTESGFDRVLYELIKIRASQINGCAYCLDMHTTELRQLGDSEQRIALVSVWRESPCYTEREKAVLELTEAVTRIAEGGVPQPVYDRVRGFFSEKETMDLIFAINVINCWNRIAITTGMFPGCRDEGKEA</sequence>